<reference evidence="2 3" key="1">
    <citation type="submission" date="2018-02" db="EMBL/GenBank/DDBJ databases">
        <title>Draft genome sequences of Elsinoe sp., causing black scab on jojoba.</title>
        <authorList>
            <person name="Stodart B."/>
            <person name="Jeffress S."/>
            <person name="Ash G."/>
            <person name="Arun Chinnappa K."/>
        </authorList>
    </citation>
    <scope>NUCLEOTIDE SEQUENCE [LARGE SCALE GENOMIC DNA]</scope>
    <source>
        <strain evidence="2 3">Hillstone_2</strain>
    </source>
</reference>
<feature type="compositionally biased region" description="Acidic residues" evidence="1">
    <location>
        <begin position="1183"/>
        <end position="1195"/>
    </location>
</feature>
<accession>A0A4U7ARP7</accession>
<name>A0A4U7ARP7_9PEZI</name>
<feature type="compositionally biased region" description="Basic and acidic residues" evidence="1">
    <location>
        <begin position="618"/>
        <end position="629"/>
    </location>
</feature>
<feature type="compositionally biased region" description="Low complexity" evidence="1">
    <location>
        <begin position="1359"/>
        <end position="1370"/>
    </location>
</feature>
<feature type="compositionally biased region" description="Low complexity" evidence="1">
    <location>
        <begin position="1207"/>
        <end position="1239"/>
    </location>
</feature>
<feature type="compositionally biased region" description="Polar residues" evidence="1">
    <location>
        <begin position="1130"/>
        <end position="1144"/>
    </location>
</feature>
<feature type="region of interest" description="Disordered" evidence="1">
    <location>
        <begin position="335"/>
        <end position="357"/>
    </location>
</feature>
<feature type="compositionally biased region" description="Gly residues" evidence="1">
    <location>
        <begin position="1398"/>
        <end position="1414"/>
    </location>
</feature>
<proteinExistence type="predicted"/>
<evidence type="ECO:0000313" key="2">
    <source>
        <dbReference type="EMBL" id="TKX20928.1"/>
    </source>
</evidence>
<gene>
    <name evidence="2" type="ORF">C1H76_6965</name>
</gene>
<sequence>MATDLIASSPPIPQHELHFQNHSAIAVAASPVMSRRSPPSVASDSTSVVSGLAAAGSPPYLTSVNPKPDYVSQDSASRVTTELYKAQKELDSEDEEINVRETEEVEVSEGATQYVNGFLDKLLHDFLSVANSTQLPQLRTAVAKTLRKSLGQDATTFADANLEDLLATEDDEEEQRPSTRDSNTKWNLEYTWKRSRLRVMMRSEKSDFDIDDDERWVQEEGLLSPGRRFSGNPSAITLQSEIFLAGVLDFVSDSLLNLAIIPASIRMRRGSKKSPQQHSNPKLLVVEESDLEKGVLNSPLDKLWRMWRKSQRPRGIVGSPRHGYSYSNVSSPVTARGDGEGWGDGPYHGTSQDLQTPRGMPGEFIETPAVEYNQREFVPDADDHPEHVLASNIPLPQGQHDVDEIEVPGLAKDPDEYEEELVEEPRRASYFPPAPKTTEAERPTMSRKRSNSAPSPFARDFAPSNNANMSEIPSEPSAAEMAVASAPQDKNTFSLAREEKSDKNAPTNGSRVEPTGKVVVNPISPESKQDSGYSVGKVAAGVGVAAAAGVAAVGAASVNRDREASSPDPDSDQAGSPKPNRRNREAAVGFGYPNGISLPGQTNTGDTYNHKHTSVASERSERSEPEVPPKDAPSVRSPSEMSKLRAGSPGSETETSEIMSPRDFMSSRNLQYTRNARSDSLPEHPINPLGANKPAPPFRNKLQTSGFDPVRERSPVSPLSASDKGLAGIPESGKVQSHDQERVPTHRKTSAPAGRLSDDLARARGSPKIRQASLQNGDLSHGDSSPVHRKESLRRIAVERNGSLVSLVDENTHKVRAKAPVTSSSITSADDFDSLLNGGETIKMTLSPSSVREVPSAPPSRNGSIDVSAFSKLSGSLSGGSSPKIGNLLHKRQDDEASMKSPSIGSSDKSKRGRSGSEATTKSQNRRSISRPSVRNKSKTRAGYTAREPTVQTDSTRDFADFIRSTGPDREPQTLVPALTNRSSEVVDAQRQSSIGGRSIHGIQGPTDPAPPLPQVSENTGIKYKRSAAPREARGSEPSGNAGLIDFIRTGPNTGKETRPSEDIAPFRYSMDSEDMKSIVETINLDGPQSGRSPPMGEGSLGDNRASVSTMTTYNSHAPLVSGRGGPASDSVSGPTYGSISGPGQTASSAPKSSQPKPKKTPTTTTSDGITRYRNKDPYAIDFSDDDDDEDEEEDTGPRIPQLPRKPLQTQQSPPTTRSPQSQSQSPAMTSAPFTSASPTTPPSGLALNGVSYRPPLTTATTASSTALPSTTALPSISSKASSPPTPSTAGIPSASAGPNQIAGPRPVVSTKTASGGVIPRNPNRNRAAADDGMARRKETSTRDLADFFRDSAPPGEPAAPSGKAAAMMGGSAGGAGAGKAAGNSSGGRMTGGRDRLFGGGGAAPSPNIGGGAAQGQKVEEKKGKFWSRKRYLDLP</sequence>
<feature type="region of interest" description="Disordered" evidence="1">
    <location>
        <begin position="553"/>
        <end position="795"/>
    </location>
</feature>
<feature type="compositionally biased region" description="Low complexity" evidence="1">
    <location>
        <begin position="871"/>
        <end position="882"/>
    </location>
</feature>
<dbReference type="EMBL" id="PTQR01000084">
    <property type="protein sequence ID" value="TKX20928.1"/>
    <property type="molecule type" value="Genomic_DNA"/>
</dbReference>
<feature type="compositionally biased region" description="Polar residues" evidence="1">
    <location>
        <begin position="1106"/>
        <end position="1116"/>
    </location>
</feature>
<evidence type="ECO:0000313" key="3">
    <source>
        <dbReference type="Proteomes" id="UP000308133"/>
    </source>
</evidence>
<comment type="caution">
    <text evidence="2">The sequence shown here is derived from an EMBL/GenBank/DDBJ whole genome shotgun (WGS) entry which is preliminary data.</text>
</comment>
<protein>
    <submittedName>
        <fullName evidence="2">Uncharacterized protein</fullName>
    </submittedName>
</protein>
<feature type="compositionally biased region" description="Gly residues" evidence="1">
    <location>
        <begin position="1371"/>
        <end position="1391"/>
    </location>
</feature>
<organism evidence="2 3">
    <name type="scientific">Elsinoe australis</name>
    <dbReference type="NCBI Taxonomy" id="40998"/>
    <lineage>
        <taxon>Eukaryota</taxon>
        <taxon>Fungi</taxon>
        <taxon>Dikarya</taxon>
        <taxon>Ascomycota</taxon>
        <taxon>Pezizomycotina</taxon>
        <taxon>Dothideomycetes</taxon>
        <taxon>Dothideomycetidae</taxon>
        <taxon>Myriangiales</taxon>
        <taxon>Elsinoaceae</taxon>
        <taxon>Elsinoe</taxon>
    </lineage>
</organism>
<feature type="compositionally biased region" description="Basic and acidic residues" evidence="1">
    <location>
        <begin position="955"/>
        <end position="972"/>
    </location>
</feature>
<feature type="compositionally biased region" description="Basic and acidic residues" evidence="1">
    <location>
        <begin position="1328"/>
        <end position="1350"/>
    </location>
</feature>
<feature type="compositionally biased region" description="Basic residues" evidence="1">
    <location>
        <begin position="924"/>
        <end position="940"/>
    </location>
</feature>
<dbReference type="Proteomes" id="UP000308133">
    <property type="component" value="Unassembled WGS sequence"/>
</dbReference>
<feature type="region of interest" description="Disordered" evidence="1">
    <location>
        <begin position="1082"/>
        <end position="1424"/>
    </location>
</feature>
<feature type="compositionally biased region" description="Polar residues" evidence="1">
    <location>
        <begin position="980"/>
        <end position="996"/>
    </location>
</feature>
<evidence type="ECO:0000256" key="1">
    <source>
        <dbReference type="SAM" id="MobiDB-lite"/>
    </source>
</evidence>
<feature type="compositionally biased region" description="Polar residues" evidence="1">
    <location>
        <begin position="666"/>
        <end position="675"/>
    </location>
</feature>
<feature type="compositionally biased region" description="Basic and acidic residues" evidence="1">
    <location>
        <begin position="786"/>
        <end position="795"/>
    </location>
</feature>
<feature type="region of interest" description="Disordered" evidence="1">
    <location>
        <begin position="407"/>
        <end position="533"/>
    </location>
</feature>
<feature type="compositionally biased region" description="Low complexity" evidence="1">
    <location>
        <begin position="1255"/>
        <end position="1299"/>
    </location>
</feature>
<feature type="region of interest" description="Disordered" evidence="1">
    <location>
        <begin position="816"/>
        <end position="1069"/>
    </location>
</feature>
<feature type="compositionally biased region" description="Low complexity" evidence="1">
    <location>
        <begin position="1145"/>
        <end position="1167"/>
    </location>
</feature>